<dbReference type="AlphaFoldDB" id="A0A6J8B1X4"/>
<dbReference type="EMBL" id="CACVKT020002363">
    <property type="protein sequence ID" value="CAC5377401.1"/>
    <property type="molecule type" value="Genomic_DNA"/>
</dbReference>
<comment type="similarity">
    <text evidence="2">Belongs to the AAR2 family.</text>
</comment>
<keyword evidence="4" id="KW-0507">mRNA processing</keyword>
<evidence type="ECO:0000256" key="3">
    <source>
        <dbReference type="ARBA" id="ARBA00016372"/>
    </source>
</evidence>
<dbReference type="Pfam" id="PF20981">
    <property type="entry name" value="AAR2_1st"/>
    <property type="match status" value="1"/>
</dbReference>
<evidence type="ECO:0000256" key="5">
    <source>
        <dbReference type="ARBA" id="ARBA00022728"/>
    </source>
</evidence>
<dbReference type="PANTHER" id="PTHR12689:SF4">
    <property type="entry name" value="PROTEIN AAR2 HOMOLOG"/>
    <property type="match status" value="1"/>
</dbReference>
<dbReference type="InterPro" id="IPR033648">
    <property type="entry name" value="AAR2_C"/>
</dbReference>
<dbReference type="Gene3D" id="2.60.34.20">
    <property type="match status" value="1"/>
</dbReference>
<evidence type="ECO:0000256" key="4">
    <source>
        <dbReference type="ARBA" id="ARBA00022664"/>
    </source>
</evidence>
<dbReference type="Gene3D" id="1.25.40.550">
    <property type="entry name" value="Aar2, C-terminal domain-like"/>
    <property type="match status" value="1"/>
</dbReference>
<dbReference type="GO" id="GO:0000244">
    <property type="term" value="P:spliceosomal tri-snRNP complex assembly"/>
    <property type="evidence" value="ECO:0007669"/>
    <property type="project" value="TreeGrafter"/>
</dbReference>
<protein>
    <recommendedName>
        <fullName evidence="3">Protein AAR2 homolog</fullName>
    </recommendedName>
    <alternativeName>
        <fullName evidence="7">AAR2 splicing factor homolog</fullName>
    </alternativeName>
</protein>
<comment type="subunit">
    <text evidence="8">Interacts with PRPF8 (via RNase H homology domain). Component of a U5 snRNP complex that contains PRPF8.</text>
</comment>
<dbReference type="FunFam" id="1.25.40.550:FF:000001">
    <property type="entry name" value="AAR2 splicing factor homolog"/>
    <property type="match status" value="1"/>
</dbReference>
<dbReference type="InterPro" id="IPR038514">
    <property type="entry name" value="AAR2_C_sf"/>
</dbReference>
<evidence type="ECO:0000256" key="6">
    <source>
        <dbReference type="ARBA" id="ARBA00023187"/>
    </source>
</evidence>
<evidence type="ECO:0000259" key="11">
    <source>
        <dbReference type="Pfam" id="PF20981"/>
    </source>
</evidence>
<dbReference type="InterPro" id="IPR033647">
    <property type="entry name" value="Aar2_N"/>
</dbReference>
<feature type="domain" description="AAR2 N-terminal" evidence="11">
    <location>
        <begin position="29"/>
        <end position="161"/>
    </location>
</feature>
<keyword evidence="5" id="KW-0747">Spliceosome</keyword>
<dbReference type="GO" id="GO:0005681">
    <property type="term" value="C:spliceosomal complex"/>
    <property type="evidence" value="ECO:0007669"/>
    <property type="project" value="UniProtKB-KW"/>
</dbReference>
<evidence type="ECO:0000313" key="12">
    <source>
        <dbReference type="EMBL" id="CAC5377401.1"/>
    </source>
</evidence>
<feature type="region of interest" description="Disordered" evidence="9">
    <location>
        <begin position="178"/>
        <end position="208"/>
    </location>
</feature>
<evidence type="ECO:0000256" key="9">
    <source>
        <dbReference type="SAM" id="MobiDB-lite"/>
    </source>
</evidence>
<dbReference type="FunFam" id="2.60.34.20:FF:000001">
    <property type="entry name" value="protein AAR2 homolog"/>
    <property type="match status" value="1"/>
</dbReference>
<evidence type="ECO:0000256" key="8">
    <source>
        <dbReference type="ARBA" id="ARBA00047009"/>
    </source>
</evidence>
<organism evidence="12 13">
    <name type="scientific">Mytilus coruscus</name>
    <name type="common">Sea mussel</name>
    <dbReference type="NCBI Taxonomy" id="42192"/>
    <lineage>
        <taxon>Eukaryota</taxon>
        <taxon>Metazoa</taxon>
        <taxon>Spiralia</taxon>
        <taxon>Lophotrochozoa</taxon>
        <taxon>Mollusca</taxon>
        <taxon>Bivalvia</taxon>
        <taxon>Autobranchia</taxon>
        <taxon>Pteriomorphia</taxon>
        <taxon>Mytilida</taxon>
        <taxon>Mytiloidea</taxon>
        <taxon>Mytilidae</taxon>
        <taxon>Mytilinae</taxon>
        <taxon>Mytilus</taxon>
    </lineage>
</organism>
<dbReference type="InterPro" id="IPR007946">
    <property type="entry name" value="AAR2"/>
</dbReference>
<evidence type="ECO:0000313" key="13">
    <source>
        <dbReference type="Proteomes" id="UP000507470"/>
    </source>
</evidence>
<dbReference type="Proteomes" id="UP000507470">
    <property type="component" value="Unassembled WGS sequence"/>
</dbReference>
<dbReference type="PANTHER" id="PTHR12689">
    <property type="entry name" value="A1 CISTRON SPLICING FACTOR AAR2-RELATED"/>
    <property type="match status" value="1"/>
</dbReference>
<keyword evidence="6" id="KW-0508">mRNA splicing</keyword>
<evidence type="ECO:0000256" key="2">
    <source>
        <dbReference type="ARBA" id="ARBA00006281"/>
    </source>
</evidence>
<evidence type="ECO:0000256" key="1">
    <source>
        <dbReference type="ARBA" id="ARBA00003708"/>
    </source>
</evidence>
<feature type="compositionally biased region" description="Basic and acidic residues" evidence="9">
    <location>
        <begin position="184"/>
        <end position="204"/>
    </location>
</feature>
<keyword evidence="13" id="KW-1185">Reference proteome</keyword>
<evidence type="ECO:0000259" key="10">
    <source>
        <dbReference type="Pfam" id="PF05282"/>
    </source>
</evidence>
<dbReference type="OrthoDB" id="201752at2759"/>
<gene>
    <name evidence="12" type="ORF">MCOR_13719</name>
</gene>
<reference evidence="12 13" key="1">
    <citation type="submission" date="2020-06" db="EMBL/GenBank/DDBJ databases">
        <authorList>
            <person name="Li R."/>
            <person name="Bekaert M."/>
        </authorList>
    </citation>
    <scope>NUCLEOTIDE SEQUENCE [LARGE SCALE GENOMIC DNA]</scope>
    <source>
        <strain evidence="13">wild</strain>
    </source>
</reference>
<dbReference type="CDD" id="cd13777">
    <property type="entry name" value="Aar2_N"/>
    <property type="match status" value="1"/>
</dbReference>
<feature type="domain" description="AAR2 C-terminal" evidence="10">
    <location>
        <begin position="220"/>
        <end position="376"/>
    </location>
</feature>
<proteinExistence type="inferred from homology"/>
<comment type="function">
    <text evidence="1">Component of the U5 snRNP complex that is required for spliceosome assembly and for pre-mRNA splicing.</text>
</comment>
<evidence type="ECO:0000256" key="7">
    <source>
        <dbReference type="ARBA" id="ARBA00030625"/>
    </source>
</evidence>
<dbReference type="Pfam" id="PF05282">
    <property type="entry name" value="AAR2"/>
    <property type="match status" value="1"/>
</dbReference>
<accession>A0A6J8B1X4</accession>
<dbReference type="CDD" id="cd13778">
    <property type="entry name" value="Aar2_C"/>
    <property type="match status" value="1"/>
</dbReference>
<name>A0A6J8B1X4_MYTCO</name>
<dbReference type="InterPro" id="IPR038516">
    <property type="entry name" value="AAR2_N_sf"/>
</dbReference>
<sequence length="390" mass="44962">MNQDILEWNDGEDNQVIMDQDTAQTLFREGAIFVFLDVPVGTEFGIDYNSWNVGPEFRGVKMIPAGLHFVYYSACNKEGQAAPRTGFFYNFRKKEIVVRKWNKLLEDIDPDIDVRGDALQKFHDNKEEMDRYLGAYPYENYKKWVSLSSCMSETLVERLQPENGKILSVSEFISESSNTASRKKANDNLPDKSSIEPTSAREAESQLPQMKVQPGTFIRFTELPKRRYPDGSTPAEITKCSMDSTYILETLLKENYNSIEKDLLGEVQFSFICFLIGQVFDGFDQWKKLVHLLCSSESALTNHTQLFLDFVGVLYFQVHEIPEDFFVDIVSQSNFLTTTLQEFFSNVECSSADQILKRKSRKFKEHLTSKFRWDFDSEPDEYAPVVVDTS</sequence>